<dbReference type="InterPro" id="IPR003329">
    <property type="entry name" value="Cytidylyl_trans"/>
</dbReference>
<reference evidence="1 2" key="1">
    <citation type="journal article" date="2016" name="Nat. Commun.">
        <title>Thousands of microbial genomes shed light on interconnected biogeochemical processes in an aquifer system.</title>
        <authorList>
            <person name="Anantharaman K."/>
            <person name="Brown C.T."/>
            <person name="Hug L.A."/>
            <person name="Sharon I."/>
            <person name="Castelle C.J."/>
            <person name="Probst A.J."/>
            <person name="Thomas B.C."/>
            <person name="Singh A."/>
            <person name="Wilkins M.J."/>
            <person name="Karaoz U."/>
            <person name="Brodie E.L."/>
            <person name="Williams K.H."/>
            <person name="Hubbard S.S."/>
            <person name="Banfield J.F."/>
        </authorList>
    </citation>
    <scope>NUCLEOTIDE SEQUENCE [LARGE SCALE GENOMIC DNA]</scope>
</reference>
<dbReference type="Gene3D" id="3.90.550.10">
    <property type="entry name" value="Spore Coat Polysaccharide Biosynthesis Protein SpsA, Chain A"/>
    <property type="match status" value="1"/>
</dbReference>
<dbReference type="GO" id="GO:0008781">
    <property type="term" value="F:N-acylneuraminate cytidylyltransferase activity"/>
    <property type="evidence" value="ECO:0007669"/>
    <property type="project" value="TreeGrafter"/>
</dbReference>
<name>A0A1G2K7E7_9BACT</name>
<protein>
    <recommendedName>
        <fullName evidence="3">Acylneuraminate cytidylyltransferase</fullName>
    </recommendedName>
</protein>
<dbReference type="EMBL" id="MHQC01000017">
    <property type="protein sequence ID" value="OGZ95123.1"/>
    <property type="molecule type" value="Genomic_DNA"/>
</dbReference>
<evidence type="ECO:0000313" key="1">
    <source>
        <dbReference type="EMBL" id="OGZ95123.1"/>
    </source>
</evidence>
<dbReference type="Pfam" id="PF02348">
    <property type="entry name" value="CTP_transf_3"/>
    <property type="match status" value="1"/>
</dbReference>
<gene>
    <name evidence="1" type="ORF">A2633_06340</name>
</gene>
<accession>A0A1G2K7E7</accession>
<dbReference type="Proteomes" id="UP000177152">
    <property type="component" value="Unassembled WGS sequence"/>
</dbReference>
<sequence length="247" mass="27560">MSQKIHKKILGVITARGGSKGIPGKNIKLLAGKPLIAYSIDSANESGAFDRLICSTDDEAIAAVAREHGCEVPFLRPSALALDQTPHLPVMQHAVRWLRDSEGYVPDYVMILQPTSPLRRSFHIRESAELILHSDADSVISVAELPDTYHPSYNLMKKREDGGLILLDGTPMRNRIQRRQDVPPVYKTVGMIFLFKTELLYHPEAPNFYGDKVMPYVVEHKYIPEIDIPADFEAAERAIKDEMGGAV</sequence>
<proteinExistence type="predicted"/>
<dbReference type="InterPro" id="IPR050793">
    <property type="entry name" value="CMP-NeuNAc_synthase"/>
</dbReference>
<dbReference type="SUPFAM" id="SSF53448">
    <property type="entry name" value="Nucleotide-diphospho-sugar transferases"/>
    <property type="match status" value="1"/>
</dbReference>
<dbReference type="AlphaFoldDB" id="A0A1G2K7E7"/>
<comment type="caution">
    <text evidence="1">The sequence shown here is derived from an EMBL/GenBank/DDBJ whole genome shotgun (WGS) entry which is preliminary data.</text>
</comment>
<evidence type="ECO:0000313" key="2">
    <source>
        <dbReference type="Proteomes" id="UP000177152"/>
    </source>
</evidence>
<dbReference type="CDD" id="cd02513">
    <property type="entry name" value="CMP-NeuAc_Synthase"/>
    <property type="match status" value="1"/>
</dbReference>
<dbReference type="PANTHER" id="PTHR21485:SF6">
    <property type="entry name" value="N-ACYLNEURAMINATE CYTIDYLYLTRANSFERASE-RELATED"/>
    <property type="match status" value="1"/>
</dbReference>
<evidence type="ECO:0008006" key="3">
    <source>
        <dbReference type="Google" id="ProtNLM"/>
    </source>
</evidence>
<organism evidence="1 2">
    <name type="scientific">Candidatus Sungbacteria bacterium RIFCSPHIGHO2_01_FULL_47_32</name>
    <dbReference type="NCBI Taxonomy" id="1802264"/>
    <lineage>
        <taxon>Bacteria</taxon>
        <taxon>Candidatus Sungiibacteriota</taxon>
    </lineage>
</organism>
<dbReference type="InterPro" id="IPR029044">
    <property type="entry name" value="Nucleotide-diphossugar_trans"/>
</dbReference>
<dbReference type="PANTHER" id="PTHR21485">
    <property type="entry name" value="HAD SUPERFAMILY MEMBERS CMAS AND KDSC"/>
    <property type="match status" value="1"/>
</dbReference>